<evidence type="ECO:0000313" key="1">
    <source>
        <dbReference type="EMBL" id="SQD92402.1"/>
    </source>
</evidence>
<name>A0A2X3KJ59_9BACT</name>
<organism evidence="1 2">
    <name type="scientific">Candidatus Bipolaricaulis anaerobius</name>
    <dbReference type="NCBI Taxonomy" id="2026885"/>
    <lineage>
        <taxon>Bacteria</taxon>
        <taxon>Candidatus Bipolaricaulota</taxon>
        <taxon>Candidatus Bipolaricaulia</taxon>
        <taxon>Candidatus Bipolaricaulales</taxon>
        <taxon>Candidatus Bipolaricaulaceae</taxon>
        <taxon>Candidatus Bipolaricaulis</taxon>
    </lineage>
</organism>
<keyword evidence="2" id="KW-1185">Reference proteome</keyword>
<evidence type="ECO:0008006" key="3">
    <source>
        <dbReference type="Google" id="ProtNLM"/>
    </source>
</evidence>
<reference evidence="2" key="1">
    <citation type="submission" date="2018-05" db="EMBL/GenBank/DDBJ databases">
        <authorList>
            <person name="Hao L."/>
        </authorList>
    </citation>
    <scope>NUCLEOTIDE SEQUENCE [LARGE SCALE GENOMIC DNA]</scope>
</reference>
<protein>
    <recommendedName>
        <fullName evidence="3">Cytosolic protein</fullName>
    </recommendedName>
</protein>
<dbReference type="Proteomes" id="UP000249818">
    <property type="component" value="Chromosome BARAN1"/>
</dbReference>
<proteinExistence type="predicted"/>
<accession>A0A2X3KJ59</accession>
<sequence>MSTCPKLDDNLARCPCTWPTCPRKGNCCACLAYHLSQGELPACCFPPEVERTYDRSFRRFTELHQ</sequence>
<dbReference type="KEGG" id="bana:BARAN1_0377"/>
<dbReference type="AlphaFoldDB" id="A0A2X3KJ59"/>
<dbReference type="EMBL" id="LS483254">
    <property type="protein sequence ID" value="SQD92402.1"/>
    <property type="molecule type" value="Genomic_DNA"/>
</dbReference>
<dbReference type="OrthoDB" id="9800443at2"/>
<gene>
    <name evidence="1" type="ORF">BARAN1_0377</name>
</gene>
<dbReference type="Pfam" id="PF20095">
    <property type="entry name" value="DUF6485"/>
    <property type="match status" value="1"/>
</dbReference>
<evidence type="ECO:0000313" key="2">
    <source>
        <dbReference type="Proteomes" id="UP000249818"/>
    </source>
</evidence>